<dbReference type="GO" id="GO:0004764">
    <property type="term" value="F:shikimate 3-dehydrogenase (NADP+) activity"/>
    <property type="evidence" value="ECO:0007669"/>
    <property type="project" value="InterPro"/>
</dbReference>
<evidence type="ECO:0000313" key="1">
    <source>
        <dbReference type="EMBL" id="KAL0360970.1"/>
    </source>
</evidence>
<gene>
    <name evidence="1" type="ORF">Sradi_3781500</name>
</gene>
<proteinExistence type="predicted"/>
<dbReference type="AlphaFoldDB" id="A0AAW2PZR8"/>
<dbReference type="GO" id="GO:0009423">
    <property type="term" value="P:chorismate biosynthetic process"/>
    <property type="evidence" value="ECO:0007669"/>
    <property type="project" value="TreeGrafter"/>
</dbReference>
<dbReference type="PANTHER" id="PTHR21089">
    <property type="entry name" value="SHIKIMATE DEHYDROGENASE"/>
    <property type="match status" value="1"/>
</dbReference>
<accession>A0AAW2PZR8</accession>
<dbReference type="GO" id="GO:0019632">
    <property type="term" value="P:shikimate metabolic process"/>
    <property type="evidence" value="ECO:0007669"/>
    <property type="project" value="TreeGrafter"/>
</dbReference>
<dbReference type="SUPFAM" id="SSF51569">
    <property type="entry name" value="Aldolase"/>
    <property type="match status" value="1"/>
</dbReference>
<sequence length="75" mass="8853">MAKSVEQMLRDMHQAEMEGADVVEIRLDCISNFQAHRDLKLLLENKPLQVVIVYRYAPFSSFQYYERFRVTILAS</sequence>
<dbReference type="InterPro" id="IPR022893">
    <property type="entry name" value="Shikimate_DH_fam"/>
</dbReference>
<comment type="caution">
    <text evidence="1">The sequence shown here is derived from an EMBL/GenBank/DDBJ whole genome shotgun (WGS) entry which is preliminary data.</text>
</comment>
<dbReference type="PANTHER" id="PTHR21089:SF10">
    <property type="entry name" value="BIFUNCTIONAL 3-DEHYDROQUINATE DEHYDRATASE_SHIKIMATE DEHYDROGENASE, CHLOROPLASTIC-LIKE ISOFORM X1"/>
    <property type="match status" value="1"/>
</dbReference>
<dbReference type="Gene3D" id="3.20.20.70">
    <property type="entry name" value="Aldolase class I"/>
    <property type="match status" value="1"/>
</dbReference>
<dbReference type="InterPro" id="IPR013785">
    <property type="entry name" value="Aldolase_TIM"/>
</dbReference>
<reference evidence="1" key="1">
    <citation type="submission" date="2020-06" db="EMBL/GenBank/DDBJ databases">
        <authorList>
            <person name="Li T."/>
            <person name="Hu X."/>
            <person name="Zhang T."/>
            <person name="Song X."/>
            <person name="Zhang H."/>
            <person name="Dai N."/>
            <person name="Sheng W."/>
            <person name="Hou X."/>
            <person name="Wei L."/>
        </authorList>
    </citation>
    <scope>NUCLEOTIDE SEQUENCE</scope>
    <source>
        <strain evidence="1">G02</strain>
        <tissue evidence="1">Leaf</tissue>
    </source>
</reference>
<organism evidence="1">
    <name type="scientific">Sesamum radiatum</name>
    <name type="common">Black benniseed</name>
    <dbReference type="NCBI Taxonomy" id="300843"/>
    <lineage>
        <taxon>Eukaryota</taxon>
        <taxon>Viridiplantae</taxon>
        <taxon>Streptophyta</taxon>
        <taxon>Embryophyta</taxon>
        <taxon>Tracheophyta</taxon>
        <taxon>Spermatophyta</taxon>
        <taxon>Magnoliopsida</taxon>
        <taxon>eudicotyledons</taxon>
        <taxon>Gunneridae</taxon>
        <taxon>Pentapetalae</taxon>
        <taxon>asterids</taxon>
        <taxon>lamiids</taxon>
        <taxon>Lamiales</taxon>
        <taxon>Pedaliaceae</taxon>
        <taxon>Sesamum</taxon>
    </lineage>
</organism>
<dbReference type="EMBL" id="JACGWJ010000016">
    <property type="protein sequence ID" value="KAL0360970.1"/>
    <property type="molecule type" value="Genomic_DNA"/>
</dbReference>
<dbReference type="InterPro" id="IPR001381">
    <property type="entry name" value="DHquinase_I"/>
</dbReference>
<dbReference type="GO" id="GO:0003855">
    <property type="term" value="F:3-dehydroquinate dehydratase activity"/>
    <property type="evidence" value="ECO:0007669"/>
    <property type="project" value="InterPro"/>
</dbReference>
<protein>
    <submittedName>
        <fullName evidence="1">Uncharacterized protein</fullName>
    </submittedName>
</protein>
<reference evidence="1" key="2">
    <citation type="journal article" date="2024" name="Plant">
        <title>Genomic evolution and insights into agronomic trait innovations of Sesamum species.</title>
        <authorList>
            <person name="Miao H."/>
            <person name="Wang L."/>
            <person name="Qu L."/>
            <person name="Liu H."/>
            <person name="Sun Y."/>
            <person name="Le M."/>
            <person name="Wang Q."/>
            <person name="Wei S."/>
            <person name="Zheng Y."/>
            <person name="Lin W."/>
            <person name="Duan Y."/>
            <person name="Cao H."/>
            <person name="Xiong S."/>
            <person name="Wang X."/>
            <person name="Wei L."/>
            <person name="Li C."/>
            <person name="Ma Q."/>
            <person name="Ju M."/>
            <person name="Zhao R."/>
            <person name="Li G."/>
            <person name="Mu C."/>
            <person name="Tian Q."/>
            <person name="Mei H."/>
            <person name="Zhang T."/>
            <person name="Gao T."/>
            <person name="Zhang H."/>
        </authorList>
    </citation>
    <scope>NUCLEOTIDE SEQUENCE</scope>
    <source>
        <strain evidence="1">G02</strain>
    </source>
</reference>
<name>A0AAW2PZR8_SESRA</name>
<dbReference type="Pfam" id="PF01487">
    <property type="entry name" value="DHquinase_I"/>
    <property type="match status" value="1"/>
</dbReference>